<gene>
    <name evidence="1" type="ORF">JR064_11045</name>
</gene>
<evidence type="ECO:0008006" key="3">
    <source>
        <dbReference type="Google" id="ProtNLM"/>
    </source>
</evidence>
<organism evidence="1 2">
    <name type="scientific">Xanthomonas bonasiae</name>
    <dbReference type="NCBI Taxonomy" id="2810351"/>
    <lineage>
        <taxon>Bacteria</taxon>
        <taxon>Pseudomonadati</taxon>
        <taxon>Pseudomonadota</taxon>
        <taxon>Gammaproteobacteria</taxon>
        <taxon>Lysobacterales</taxon>
        <taxon>Lysobacteraceae</taxon>
        <taxon>Xanthomonas</taxon>
    </lineage>
</organism>
<dbReference type="SUPFAM" id="SSF48452">
    <property type="entry name" value="TPR-like"/>
    <property type="match status" value="1"/>
</dbReference>
<dbReference type="PANTHER" id="PTHR45588:SF1">
    <property type="entry name" value="WW DOMAIN-CONTAINING PROTEIN"/>
    <property type="match status" value="1"/>
</dbReference>
<dbReference type="InterPro" id="IPR011990">
    <property type="entry name" value="TPR-like_helical_dom_sf"/>
</dbReference>
<dbReference type="RefSeq" id="WP_206229747.1">
    <property type="nucleotide sequence ID" value="NZ_JAFIWB010000010.1"/>
</dbReference>
<keyword evidence="2" id="KW-1185">Reference proteome</keyword>
<reference evidence="1 2" key="1">
    <citation type="submission" date="2021-02" db="EMBL/GenBank/DDBJ databases">
        <title>Taxonomically Unique Crown Gall-Associated Xanthomonas Stains Have Deficiency in Virulence Repertories.</title>
        <authorList>
            <person name="Mafakheri H."/>
            <person name="Taghavi S.M."/>
            <person name="Dimkic I."/>
            <person name="Nemanja K."/>
            <person name="Osdaghi E."/>
        </authorList>
    </citation>
    <scope>NUCLEOTIDE SEQUENCE [LARGE SCALE GENOMIC DNA]</scope>
    <source>
        <strain evidence="1 2">FX4</strain>
    </source>
</reference>
<accession>A0ABS3B228</accession>
<dbReference type="InterPro" id="IPR019734">
    <property type="entry name" value="TPR_rpt"/>
</dbReference>
<proteinExistence type="predicted"/>
<protein>
    <recommendedName>
        <fullName evidence="3">Tetratricopeptide repeat protein</fullName>
    </recommendedName>
</protein>
<dbReference type="EMBL" id="JAFIWB010000010">
    <property type="protein sequence ID" value="MBN6102703.1"/>
    <property type="molecule type" value="Genomic_DNA"/>
</dbReference>
<sequence length="612" mass="65523">MPRSALFPWPVAASFDVMAMRQERVLRALRCSAPDVRAARSALLPARRIAMDFRTGQGKDAASSVSQRPGVMSAKRFVAASLLAIVVAADASAHDPMHDHAAMERLGSVSFATSCNAAAQPRFDRAVALMHSFQFGPAIEGYRAVLEADPGCAIAYWGIALSSWSNPFAGFKSPAQLQQGLNAVNAGRALKAKTPREQAYLEAVAHLYVDADRLDQDARTLAYEQAMARLAAAYPKDTEARIFYALALAAAANPADKTYAKQLKAGAILETLFAKYPDHPGLAHYIIHAYDEPALASRAAGAAKRYGAIAPSTPHALHMPSHTFTRIGDWQASIDTNLASAASARAAGQPADELHASDYMIYGYLQTGQDKAAGQLADASAQVFARFDPAKANGAAPASAAYYARAAIPARYALERRDWAQAATLESVPSRFPYADSITYFARGLGAAHLNDGAGARAAIASLDQLHATLAKQGEDYWAEQTDIQRREVAALLALQEGHVADALTGMRQAADLEDKTQLASVTPGPLAPAREMLGEMLLAQNQPADALTAFEASLVQEPNRFWSLYGAAASARQAGDGDKAHVYFQKLLAVAQRADRPERPQLIEARQQARQ</sequence>
<dbReference type="PANTHER" id="PTHR45588">
    <property type="entry name" value="TPR DOMAIN-CONTAINING PROTEIN"/>
    <property type="match status" value="1"/>
</dbReference>
<evidence type="ECO:0000313" key="1">
    <source>
        <dbReference type="EMBL" id="MBN6102703.1"/>
    </source>
</evidence>
<dbReference type="SMART" id="SM00028">
    <property type="entry name" value="TPR"/>
    <property type="match status" value="3"/>
</dbReference>
<dbReference type="Proteomes" id="UP000695802">
    <property type="component" value="Unassembled WGS sequence"/>
</dbReference>
<evidence type="ECO:0000313" key="2">
    <source>
        <dbReference type="Proteomes" id="UP000695802"/>
    </source>
</evidence>
<comment type="caution">
    <text evidence="1">The sequence shown here is derived from an EMBL/GenBank/DDBJ whole genome shotgun (WGS) entry which is preliminary data.</text>
</comment>
<name>A0ABS3B228_9XANT</name>
<dbReference type="Gene3D" id="1.25.40.10">
    <property type="entry name" value="Tetratricopeptide repeat domain"/>
    <property type="match status" value="1"/>
</dbReference>